<keyword evidence="2 7" id="KW-0929">Antimicrobial</keyword>
<dbReference type="EC" id="3.2.1.17" evidence="7"/>
<evidence type="ECO:0000313" key="9">
    <source>
        <dbReference type="Proteomes" id="UP000487117"/>
    </source>
</evidence>
<name>A0A7V8FDF7_STEMA</name>
<dbReference type="Proteomes" id="UP000487117">
    <property type="component" value="Unassembled WGS sequence"/>
</dbReference>
<dbReference type="InterPro" id="IPR033907">
    <property type="entry name" value="Endolysin_autolysin"/>
</dbReference>
<evidence type="ECO:0000256" key="4">
    <source>
        <dbReference type="ARBA" id="ARBA00022801"/>
    </source>
</evidence>
<dbReference type="InterPro" id="IPR023346">
    <property type="entry name" value="Lysozyme-like_dom_sf"/>
</dbReference>
<organism evidence="8 9">
    <name type="scientific">Stenotrophomonas maltophilia</name>
    <name type="common">Pseudomonas maltophilia</name>
    <name type="synonym">Xanthomonas maltophilia</name>
    <dbReference type="NCBI Taxonomy" id="40324"/>
    <lineage>
        <taxon>Bacteria</taxon>
        <taxon>Pseudomonadati</taxon>
        <taxon>Pseudomonadota</taxon>
        <taxon>Gammaproteobacteria</taxon>
        <taxon>Lysobacterales</taxon>
        <taxon>Lysobacteraceae</taxon>
        <taxon>Stenotrophomonas</taxon>
        <taxon>Stenotrophomonas maltophilia group</taxon>
    </lineage>
</organism>
<keyword evidence="3 7" id="KW-0081">Bacteriolytic enzyme</keyword>
<reference evidence="9" key="1">
    <citation type="journal article" date="2020" name="MBio">
        <title>Horizontal gene transfer to a defensive symbiont with a reduced genome amongst a multipartite beetle microbiome.</title>
        <authorList>
            <person name="Waterworth S.C."/>
            <person name="Florez L.V."/>
            <person name="Rees E.R."/>
            <person name="Hertweck C."/>
            <person name="Kaltenpoth M."/>
            <person name="Kwan J.C."/>
        </authorList>
    </citation>
    <scope>NUCLEOTIDE SEQUENCE [LARGE SCALE GENOMIC DNA]</scope>
</reference>
<dbReference type="GO" id="GO:0009253">
    <property type="term" value="P:peptidoglycan catabolic process"/>
    <property type="evidence" value="ECO:0007669"/>
    <property type="project" value="InterPro"/>
</dbReference>
<dbReference type="Gene3D" id="1.10.530.40">
    <property type="match status" value="1"/>
</dbReference>
<dbReference type="PANTHER" id="PTHR38107">
    <property type="match status" value="1"/>
</dbReference>
<gene>
    <name evidence="8" type="primary">rrrD_2</name>
    <name evidence="8" type="ORF">GAK31_03343</name>
</gene>
<dbReference type="AlphaFoldDB" id="A0A7V8FDF7"/>
<dbReference type="InterPro" id="IPR002196">
    <property type="entry name" value="Glyco_hydro_24"/>
</dbReference>
<evidence type="ECO:0000256" key="3">
    <source>
        <dbReference type="ARBA" id="ARBA00022638"/>
    </source>
</evidence>
<dbReference type="InterPro" id="IPR023347">
    <property type="entry name" value="Lysozyme_dom_sf"/>
</dbReference>
<accession>A0A7V8FDF7</accession>
<dbReference type="GO" id="GO:0003796">
    <property type="term" value="F:lysozyme activity"/>
    <property type="evidence" value="ECO:0007669"/>
    <property type="project" value="UniProtKB-EC"/>
</dbReference>
<sequence>MNAMNLSPQGIDWLKQVEGQRLQPYDDQTGKAVDHWVTGATVGYGHLILREEWPRLGQGVTLAEAEQLLRSDLKPFEQTVSRAVKVALSQHQFDALVILCFNIGGGNFARSSVLKLVNDPRVATPYATLQAAWMAWTRSQGKVMQGLVNRRGAEWRMYSSGSYGHW</sequence>
<dbReference type="HAMAP" id="MF_04110">
    <property type="entry name" value="ENDOLYSIN_T4"/>
    <property type="match status" value="1"/>
</dbReference>
<protein>
    <recommendedName>
        <fullName evidence="7">Lysozyme</fullName>
        <ecNumber evidence="7">3.2.1.17</ecNumber>
    </recommendedName>
</protein>
<proteinExistence type="inferred from homology"/>
<dbReference type="GO" id="GO:0031640">
    <property type="term" value="P:killing of cells of another organism"/>
    <property type="evidence" value="ECO:0007669"/>
    <property type="project" value="UniProtKB-KW"/>
</dbReference>
<evidence type="ECO:0000256" key="1">
    <source>
        <dbReference type="ARBA" id="ARBA00000632"/>
    </source>
</evidence>
<dbReference type="Pfam" id="PF00959">
    <property type="entry name" value="Phage_lysozyme"/>
    <property type="match status" value="1"/>
</dbReference>
<dbReference type="PANTHER" id="PTHR38107:SF3">
    <property type="entry name" value="LYSOZYME RRRD-RELATED"/>
    <property type="match status" value="1"/>
</dbReference>
<comment type="similarity">
    <text evidence="7">Belongs to the glycosyl hydrolase 24 family.</text>
</comment>
<dbReference type="InterPro" id="IPR051018">
    <property type="entry name" value="Bacteriophage_GH24"/>
</dbReference>
<dbReference type="EMBL" id="WNDS01000005">
    <property type="protein sequence ID" value="KAF1013194.1"/>
    <property type="molecule type" value="Genomic_DNA"/>
</dbReference>
<dbReference type="GO" id="GO:0016998">
    <property type="term" value="P:cell wall macromolecule catabolic process"/>
    <property type="evidence" value="ECO:0007669"/>
    <property type="project" value="InterPro"/>
</dbReference>
<evidence type="ECO:0000313" key="8">
    <source>
        <dbReference type="EMBL" id="KAF1013194.1"/>
    </source>
</evidence>
<evidence type="ECO:0000256" key="7">
    <source>
        <dbReference type="RuleBase" id="RU003788"/>
    </source>
</evidence>
<keyword evidence="4 7" id="KW-0378">Hydrolase</keyword>
<dbReference type="GO" id="GO:0042742">
    <property type="term" value="P:defense response to bacterium"/>
    <property type="evidence" value="ECO:0007669"/>
    <property type="project" value="UniProtKB-KW"/>
</dbReference>
<dbReference type="InterPro" id="IPR034690">
    <property type="entry name" value="Endolysin_T4_type"/>
</dbReference>
<evidence type="ECO:0000256" key="2">
    <source>
        <dbReference type="ARBA" id="ARBA00022529"/>
    </source>
</evidence>
<keyword evidence="5" id="KW-1035">Host cytoplasm</keyword>
<evidence type="ECO:0000256" key="5">
    <source>
        <dbReference type="ARBA" id="ARBA00023200"/>
    </source>
</evidence>
<comment type="caution">
    <text evidence="8">The sequence shown here is derived from an EMBL/GenBank/DDBJ whole genome shotgun (WGS) entry which is preliminary data.</text>
</comment>
<comment type="catalytic activity">
    <reaction evidence="1 7">
        <text>Hydrolysis of (1-&gt;4)-beta-linkages between N-acetylmuramic acid and N-acetyl-D-glucosamine residues in a peptidoglycan and between N-acetyl-D-glucosamine residues in chitodextrins.</text>
        <dbReference type="EC" id="3.2.1.17"/>
    </reaction>
</comment>
<keyword evidence="6 7" id="KW-0326">Glycosidase</keyword>
<dbReference type="CDD" id="cd00737">
    <property type="entry name" value="lyz_endolysin_autolysin"/>
    <property type="match status" value="1"/>
</dbReference>
<dbReference type="SUPFAM" id="SSF53955">
    <property type="entry name" value="Lysozyme-like"/>
    <property type="match status" value="1"/>
</dbReference>
<evidence type="ECO:0000256" key="6">
    <source>
        <dbReference type="ARBA" id="ARBA00023295"/>
    </source>
</evidence>